<dbReference type="InterPro" id="IPR038718">
    <property type="entry name" value="SNF2-like_sf"/>
</dbReference>
<dbReference type="InterPro" id="IPR000330">
    <property type="entry name" value="SNF2_N"/>
</dbReference>
<keyword evidence="2" id="KW-0378">Hydrolase</keyword>
<proteinExistence type="predicted"/>
<feature type="compositionally biased region" description="Acidic residues" evidence="4">
    <location>
        <begin position="214"/>
        <end position="225"/>
    </location>
</feature>
<evidence type="ECO:0000256" key="2">
    <source>
        <dbReference type="ARBA" id="ARBA00022801"/>
    </source>
</evidence>
<dbReference type="AlphaFoldDB" id="A0A8S9SJF2"/>
<evidence type="ECO:0000259" key="5">
    <source>
        <dbReference type="Pfam" id="PF00176"/>
    </source>
</evidence>
<feature type="region of interest" description="Disordered" evidence="4">
    <location>
        <begin position="93"/>
        <end position="130"/>
    </location>
</feature>
<gene>
    <name evidence="6" type="ORF">F2Q69_00037827</name>
</gene>
<dbReference type="GO" id="GO:0005634">
    <property type="term" value="C:nucleus"/>
    <property type="evidence" value="ECO:0007669"/>
    <property type="project" value="TreeGrafter"/>
</dbReference>
<evidence type="ECO:0000313" key="7">
    <source>
        <dbReference type="Proteomes" id="UP000712600"/>
    </source>
</evidence>
<dbReference type="Gene3D" id="3.40.50.10810">
    <property type="entry name" value="Tandem AAA-ATPase domain"/>
    <property type="match status" value="1"/>
</dbReference>
<protein>
    <recommendedName>
        <fullName evidence="5">SNF2 N-terminal domain-containing protein</fullName>
    </recommendedName>
</protein>
<organism evidence="6 7">
    <name type="scientific">Brassica cretica</name>
    <name type="common">Mustard</name>
    <dbReference type="NCBI Taxonomy" id="69181"/>
    <lineage>
        <taxon>Eukaryota</taxon>
        <taxon>Viridiplantae</taxon>
        <taxon>Streptophyta</taxon>
        <taxon>Embryophyta</taxon>
        <taxon>Tracheophyta</taxon>
        <taxon>Spermatophyta</taxon>
        <taxon>Magnoliopsida</taxon>
        <taxon>eudicotyledons</taxon>
        <taxon>Gunneridae</taxon>
        <taxon>Pentapetalae</taxon>
        <taxon>rosids</taxon>
        <taxon>malvids</taxon>
        <taxon>Brassicales</taxon>
        <taxon>Brassicaceae</taxon>
        <taxon>Brassiceae</taxon>
        <taxon>Brassica</taxon>
    </lineage>
</organism>
<dbReference type="GO" id="GO:0016787">
    <property type="term" value="F:hydrolase activity"/>
    <property type="evidence" value="ECO:0007669"/>
    <property type="project" value="UniProtKB-KW"/>
</dbReference>
<dbReference type="Pfam" id="PF00176">
    <property type="entry name" value="SNF2-rel_dom"/>
    <property type="match status" value="2"/>
</dbReference>
<dbReference type="EMBL" id="QGKX02000004">
    <property type="protein sequence ID" value="KAF3601556.1"/>
    <property type="molecule type" value="Genomic_DNA"/>
</dbReference>
<feature type="region of interest" description="Disordered" evidence="4">
    <location>
        <begin position="1"/>
        <end position="32"/>
    </location>
</feature>
<dbReference type="GO" id="GO:0008094">
    <property type="term" value="F:ATP-dependent activity, acting on DNA"/>
    <property type="evidence" value="ECO:0007669"/>
    <property type="project" value="TreeGrafter"/>
</dbReference>
<dbReference type="PANTHER" id="PTHR45626:SF34">
    <property type="entry name" value="HELICASE-LIKE TRANSCRIPTION FACTOR CHR27"/>
    <property type="match status" value="1"/>
</dbReference>
<evidence type="ECO:0000256" key="1">
    <source>
        <dbReference type="ARBA" id="ARBA00022741"/>
    </source>
</evidence>
<feature type="compositionally biased region" description="Basic and acidic residues" evidence="4">
    <location>
        <begin position="226"/>
        <end position="237"/>
    </location>
</feature>
<feature type="compositionally biased region" description="Basic and acidic residues" evidence="4">
    <location>
        <begin position="109"/>
        <end position="130"/>
    </location>
</feature>
<dbReference type="Gene3D" id="3.40.50.300">
    <property type="entry name" value="P-loop containing nucleotide triphosphate hydrolases"/>
    <property type="match status" value="1"/>
</dbReference>
<feature type="domain" description="SNF2 N-terminal" evidence="5">
    <location>
        <begin position="57"/>
        <end position="157"/>
    </location>
</feature>
<accession>A0A8S9SJF2</accession>
<dbReference type="PANTHER" id="PTHR45626">
    <property type="entry name" value="TRANSCRIPTION TERMINATION FACTOR 2-RELATED"/>
    <property type="match status" value="1"/>
</dbReference>
<dbReference type="GO" id="GO:0005524">
    <property type="term" value="F:ATP binding"/>
    <property type="evidence" value="ECO:0007669"/>
    <property type="project" value="UniProtKB-KW"/>
</dbReference>
<evidence type="ECO:0000256" key="3">
    <source>
        <dbReference type="ARBA" id="ARBA00022840"/>
    </source>
</evidence>
<comment type="caution">
    <text evidence="6">The sequence shown here is derived from an EMBL/GenBank/DDBJ whole genome shotgun (WGS) entry which is preliminary data.</text>
</comment>
<name>A0A8S9SJF2_BRACR</name>
<feature type="compositionally biased region" description="Acidic residues" evidence="4">
    <location>
        <begin position="97"/>
        <end position="108"/>
    </location>
</feature>
<dbReference type="InterPro" id="IPR050628">
    <property type="entry name" value="SNF2_RAD54_helicase_TF"/>
</dbReference>
<reference evidence="6" key="1">
    <citation type="submission" date="2019-12" db="EMBL/GenBank/DDBJ databases">
        <title>Genome sequencing and annotation of Brassica cretica.</title>
        <authorList>
            <person name="Studholme D.J."/>
            <person name="Sarris P."/>
        </authorList>
    </citation>
    <scope>NUCLEOTIDE SEQUENCE</scope>
    <source>
        <strain evidence="6">PFS-109/04</strain>
        <tissue evidence="6">Leaf</tissue>
    </source>
</reference>
<dbReference type="InterPro" id="IPR027417">
    <property type="entry name" value="P-loop_NTPase"/>
</dbReference>
<keyword evidence="1" id="KW-0547">Nucleotide-binding</keyword>
<sequence>MTHGTSASPLHDPSDPVDMTGNGIGDDKNSERLIYQDALRNLNQPRTEVDLPPGTLSGGILADDQGLGKTVSMIALILKQKYESQLKPEITSKQESEILDLDADDDESENAKHDENMENAKDEEARELNSKKRPAAGTLVVCPESVVTQWARELDEKNLNQPRTEVDLPPGTLSGGILADDQGLGKTVSMIALILKQKYESQLKPEITSKQESEILDLDADDDESENAKHDESECHA</sequence>
<dbReference type="GO" id="GO:0006281">
    <property type="term" value="P:DNA repair"/>
    <property type="evidence" value="ECO:0007669"/>
    <property type="project" value="TreeGrafter"/>
</dbReference>
<dbReference type="Proteomes" id="UP000712600">
    <property type="component" value="Unassembled WGS sequence"/>
</dbReference>
<dbReference type="SUPFAM" id="SSF52540">
    <property type="entry name" value="P-loop containing nucleoside triphosphate hydrolases"/>
    <property type="match status" value="1"/>
</dbReference>
<keyword evidence="3" id="KW-0067">ATP-binding</keyword>
<feature type="region of interest" description="Disordered" evidence="4">
    <location>
        <begin position="206"/>
        <end position="237"/>
    </location>
</feature>
<evidence type="ECO:0000313" key="6">
    <source>
        <dbReference type="EMBL" id="KAF3601556.1"/>
    </source>
</evidence>
<evidence type="ECO:0000256" key="4">
    <source>
        <dbReference type="SAM" id="MobiDB-lite"/>
    </source>
</evidence>
<feature type="domain" description="SNF2 N-terminal" evidence="5">
    <location>
        <begin position="174"/>
        <end position="201"/>
    </location>
</feature>